<dbReference type="InterPro" id="IPR004488">
    <property type="entry name" value="Mg/Co-transport_prot_CorA"/>
</dbReference>
<dbReference type="InterPro" id="IPR045863">
    <property type="entry name" value="CorA_TM1_TM2"/>
</dbReference>
<organism evidence="10 11">
    <name type="scientific">Neorhodopirellula lusitana</name>
    <dbReference type="NCBI Taxonomy" id="445327"/>
    <lineage>
        <taxon>Bacteria</taxon>
        <taxon>Pseudomonadati</taxon>
        <taxon>Planctomycetota</taxon>
        <taxon>Planctomycetia</taxon>
        <taxon>Pirellulales</taxon>
        <taxon>Pirellulaceae</taxon>
        <taxon>Neorhodopirellula</taxon>
    </lineage>
</organism>
<protein>
    <recommendedName>
        <fullName evidence="8">Magnesium transport protein CorA</fullName>
    </recommendedName>
</protein>
<feature type="region of interest" description="Disordered" evidence="9">
    <location>
        <begin position="1"/>
        <end position="24"/>
    </location>
</feature>
<dbReference type="SUPFAM" id="SSF143865">
    <property type="entry name" value="CorA soluble domain-like"/>
    <property type="match status" value="1"/>
</dbReference>
<keyword evidence="11" id="KW-1185">Reference proteome</keyword>
<comment type="function">
    <text evidence="8">Mediates influx of magnesium ions.</text>
</comment>
<evidence type="ECO:0000256" key="9">
    <source>
        <dbReference type="SAM" id="MobiDB-lite"/>
    </source>
</evidence>
<keyword evidence="6 8" id="KW-1133">Transmembrane helix</keyword>
<dbReference type="Gene3D" id="1.20.58.340">
    <property type="entry name" value="Magnesium transport protein CorA, transmembrane region"/>
    <property type="match status" value="2"/>
</dbReference>
<dbReference type="Gene3D" id="3.30.460.20">
    <property type="entry name" value="CorA soluble domain-like"/>
    <property type="match status" value="1"/>
</dbReference>
<feature type="transmembrane region" description="Helical" evidence="8">
    <location>
        <begin position="339"/>
        <end position="359"/>
    </location>
</feature>
<dbReference type="PANTHER" id="PTHR46494:SF1">
    <property type="entry name" value="CORA FAMILY METAL ION TRANSPORTER (EUROFUNG)"/>
    <property type="match status" value="1"/>
</dbReference>
<dbReference type="CDD" id="cd12828">
    <property type="entry name" value="TmCorA-like_1"/>
    <property type="match status" value="1"/>
</dbReference>
<proteinExistence type="inferred from homology"/>
<evidence type="ECO:0000256" key="5">
    <source>
        <dbReference type="ARBA" id="ARBA00022692"/>
    </source>
</evidence>
<keyword evidence="3 8" id="KW-0813">Transport</keyword>
<evidence type="ECO:0000256" key="7">
    <source>
        <dbReference type="ARBA" id="ARBA00023136"/>
    </source>
</evidence>
<dbReference type="EMBL" id="FXUG01000001">
    <property type="protein sequence ID" value="SMP40715.1"/>
    <property type="molecule type" value="Genomic_DNA"/>
</dbReference>
<sequence length="366" mass="42074">MGKLFKRRQKVGTAPGTMPPVKQGTKASFEIRVIRYSRNTHSDRTLTTRSEVEVELKRIASGQHSSRTEVTWIDVATGNHSSTLRMLANVFGLHPLAVEDVDSEHQHVKCEKYDDTLFFMTRMAMGSSRFDTEQVSIFLQKNVVITIQEHPGDCLDSVRTRIDQARGRIRTRRADYLFYSIIDRIVDEFFPVMERYDVMLGELSSMLETGSHRELPLRLHHIRDDLLQVRKISTQYRLALKRLLIDGSDVLDEDTQYFVRDCQDHVNHLLDASDLGREYCGELRELHFALLGQKNNDISKVLTLIATVFIPMSFIAGVYGMNFDSEESSLNMPELHWAFGYPFALALMAMTGGGLLFYLHRRGWLH</sequence>
<dbReference type="InterPro" id="IPR045861">
    <property type="entry name" value="CorA_cytoplasmic_dom"/>
</dbReference>
<keyword evidence="4 8" id="KW-1003">Cell membrane</keyword>
<keyword evidence="8" id="KW-0460">Magnesium</keyword>
<reference evidence="10 11" key="1">
    <citation type="submission" date="2017-05" db="EMBL/GenBank/DDBJ databases">
        <authorList>
            <person name="Varghese N."/>
            <person name="Submissions S."/>
        </authorList>
    </citation>
    <scope>NUCLEOTIDE SEQUENCE [LARGE SCALE GENOMIC DNA]</scope>
    <source>
        <strain evidence="10 11">DSM 25457</strain>
    </source>
</reference>
<feature type="transmembrane region" description="Helical" evidence="8">
    <location>
        <begin position="301"/>
        <end position="319"/>
    </location>
</feature>
<evidence type="ECO:0000256" key="8">
    <source>
        <dbReference type="RuleBase" id="RU362010"/>
    </source>
</evidence>
<keyword evidence="8" id="KW-0406">Ion transport</keyword>
<comment type="subcellular location">
    <subcellularLocation>
        <location evidence="1">Cell membrane</location>
        <topology evidence="1">Multi-pass membrane protein</topology>
    </subcellularLocation>
    <subcellularLocation>
        <location evidence="8">Membrane</location>
        <topology evidence="8">Multi-pass membrane protein</topology>
    </subcellularLocation>
</comment>
<feature type="compositionally biased region" description="Basic residues" evidence="9">
    <location>
        <begin position="1"/>
        <end position="10"/>
    </location>
</feature>
<dbReference type="Pfam" id="PF01544">
    <property type="entry name" value="CorA"/>
    <property type="match status" value="1"/>
</dbReference>
<evidence type="ECO:0000256" key="1">
    <source>
        <dbReference type="ARBA" id="ARBA00004651"/>
    </source>
</evidence>
<accession>A0ABY1PPF2</accession>
<dbReference type="NCBIfam" id="TIGR00383">
    <property type="entry name" value="corA"/>
    <property type="match status" value="1"/>
</dbReference>
<keyword evidence="7 8" id="KW-0472">Membrane</keyword>
<name>A0ABY1PPF2_9BACT</name>
<dbReference type="PANTHER" id="PTHR46494">
    <property type="entry name" value="CORA FAMILY METAL ION TRANSPORTER (EUROFUNG)"/>
    <property type="match status" value="1"/>
</dbReference>
<evidence type="ECO:0000256" key="2">
    <source>
        <dbReference type="ARBA" id="ARBA00009765"/>
    </source>
</evidence>
<evidence type="ECO:0000256" key="3">
    <source>
        <dbReference type="ARBA" id="ARBA00022448"/>
    </source>
</evidence>
<evidence type="ECO:0000313" key="10">
    <source>
        <dbReference type="EMBL" id="SMP40715.1"/>
    </source>
</evidence>
<dbReference type="RefSeq" id="WP_283430718.1">
    <property type="nucleotide sequence ID" value="NZ_CAWLDM010000001.1"/>
</dbReference>
<keyword evidence="5 8" id="KW-0812">Transmembrane</keyword>
<evidence type="ECO:0000256" key="4">
    <source>
        <dbReference type="ARBA" id="ARBA00022475"/>
    </source>
</evidence>
<comment type="similarity">
    <text evidence="2 8">Belongs to the CorA metal ion transporter (MIT) (TC 1.A.35) family.</text>
</comment>
<dbReference type="Proteomes" id="UP001158067">
    <property type="component" value="Unassembled WGS sequence"/>
</dbReference>
<dbReference type="SUPFAM" id="SSF144083">
    <property type="entry name" value="Magnesium transport protein CorA, transmembrane region"/>
    <property type="match status" value="1"/>
</dbReference>
<comment type="caution">
    <text evidence="10">The sequence shown here is derived from an EMBL/GenBank/DDBJ whole genome shotgun (WGS) entry which is preliminary data.</text>
</comment>
<evidence type="ECO:0000256" key="6">
    <source>
        <dbReference type="ARBA" id="ARBA00022989"/>
    </source>
</evidence>
<evidence type="ECO:0000313" key="11">
    <source>
        <dbReference type="Proteomes" id="UP001158067"/>
    </source>
</evidence>
<gene>
    <name evidence="8" type="primary">corA</name>
    <name evidence="10" type="ORF">SAMN06265222_101487</name>
</gene>
<dbReference type="InterPro" id="IPR002523">
    <property type="entry name" value="MgTranspt_CorA/ZnTranspt_ZntB"/>
</dbReference>